<name>A0ABM1MIT3_NICVS</name>
<dbReference type="Pfam" id="PF04064">
    <property type="entry name" value="DUF384"/>
    <property type="match status" value="1"/>
</dbReference>
<dbReference type="PANTHER" id="PTHR13387:SF9">
    <property type="entry name" value="PROTEIN HGH1 HOMOLOG"/>
    <property type="match status" value="1"/>
</dbReference>
<keyword evidence="5" id="KW-1185">Reference proteome</keyword>
<evidence type="ECO:0000259" key="3">
    <source>
        <dbReference type="Pfam" id="PF04063"/>
    </source>
</evidence>
<dbReference type="InterPro" id="IPR007205">
    <property type="entry name" value="Protein_HGH1_N"/>
</dbReference>
<dbReference type="RefSeq" id="XP_017774483.1">
    <property type="nucleotide sequence ID" value="XM_017918994.1"/>
</dbReference>
<evidence type="ECO:0000256" key="2">
    <source>
        <dbReference type="ARBA" id="ARBA00014076"/>
    </source>
</evidence>
<dbReference type="GeneID" id="108561176"/>
<evidence type="ECO:0000313" key="5">
    <source>
        <dbReference type="Proteomes" id="UP000695000"/>
    </source>
</evidence>
<dbReference type="InterPro" id="IPR039717">
    <property type="entry name" value="Hgh1"/>
</dbReference>
<dbReference type="Pfam" id="PF04063">
    <property type="entry name" value="DUF383"/>
    <property type="match status" value="1"/>
</dbReference>
<organism evidence="5 6">
    <name type="scientific">Nicrophorus vespilloides</name>
    <name type="common">Boreal carrion beetle</name>
    <dbReference type="NCBI Taxonomy" id="110193"/>
    <lineage>
        <taxon>Eukaryota</taxon>
        <taxon>Metazoa</taxon>
        <taxon>Ecdysozoa</taxon>
        <taxon>Arthropoda</taxon>
        <taxon>Hexapoda</taxon>
        <taxon>Insecta</taxon>
        <taxon>Pterygota</taxon>
        <taxon>Neoptera</taxon>
        <taxon>Endopterygota</taxon>
        <taxon>Coleoptera</taxon>
        <taxon>Polyphaga</taxon>
        <taxon>Staphyliniformia</taxon>
        <taxon>Silphidae</taxon>
        <taxon>Nicrophorinae</taxon>
        <taxon>Nicrophorus</taxon>
    </lineage>
</organism>
<feature type="domain" description="Protein HGH1 N-terminal" evidence="3">
    <location>
        <begin position="111"/>
        <end position="283"/>
    </location>
</feature>
<dbReference type="InterPro" id="IPR016024">
    <property type="entry name" value="ARM-type_fold"/>
</dbReference>
<dbReference type="SUPFAM" id="SSF48371">
    <property type="entry name" value="ARM repeat"/>
    <property type="match status" value="1"/>
</dbReference>
<comment type="similarity">
    <text evidence="1">Belongs to the HGH1 family.</text>
</comment>
<dbReference type="Proteomes" id="UP000695000">
    <property type="component" value="Unplaced"/>
</dbReference>
<evidence type="ECO:0000256" key="1">
    <source>
        <dbReference type="ARBA" id="ARBA00006712"/>
    </source>
</evidence>
<feature type="domain" description="Protein HGH1 C-terminal" evidence="4">
    <location>
        <begin position="288"/>
        <end position="341"/>
    </location>
</feature>
<dbReference type="Gene3D" id="1.25.10.10">
    <property type="entry name" value="Leucine-rich Repeat Variant"/>
    <property type="match status" value="1"/>
</dbReference>
<protein>
    <recommendedName>
        <fullName evidence="2">Protein HGH1 homolog</fullName>
    </recommendedName>
</protein>
<evidence type="ECO:0000313" key="6">
    <source>
        <dbReference type="RefSeq" id="XP_017774483.1"/>
    </source>
</evidence>
<proteinExistence type="inferred from homology"/>
<dbReference type="PANTHER" id="PTHR13387">
    <property type="entry name" value="PROTEIN HGH1 HOMOLOG"/>
    <property type="match status" value="1"/>
</dbReference>
<gene>
    <name evidence="6" type="primary">LOC108561176</name>
</gene>
<dbReference type="InterPro" id="IPR007206">
    <property type="entry name" value="Protein_HGH1_C"/>
</dbReference>
<sequence>MSEACKELVKYLQLGSRLDLKDYALSQVLGLTGSEEGLDFVIDIPELLLSLLTLLSDTNLTVSKESCLALVNISAGTKGAAALINLDIAKYHTNKLVHAPNDITKTVLNFILNKDSHIADPCCMILSNISRNSQLVEKVICSIEESEFTFDVIINAFTKNKYNSKGANLHYLGPVLSNLSQSPTVRKYILDKDKCVIQRLIAFTEYKESVVRRGGIVGTLKNCCFEADYHSWLLSDGVDILPKLLLPLAGNTEYDDEDNDKLPAELQYLPEDKEREEDPDIRCMLMEAIIQLCAAKANREYVRDKNAYIILRELHKWEKDRKALLACENLVDILIRTEDEISADNLKEIDVPEDLTEKFHKMDSEFLTEENS</sequence>
<reference evidence="6" key="1">
    <citation type="submission" date="2025-08" db="UniProtKB">
        <authorList>
            <consortium name="RefSeq"/>
        </authorList>
    </citation>
    <scope>IDENTIFICATION</scope>
    <source>
        <tissue evidence="6">Whole Larva</tissue>
    </source>
</reference>
<evidence type="ECO:0000259" key="4">
    <source>
        <dbReference type="Pfam" id="PF04064"/>
    </source>
</evidence>
<accession>A0ABM1MIT3</accession>
<dbReference type="InterPro" id="IPR011989">
    <property type="entry name" value="ARM-like"/>
</dbReference>